<keyword evidence="7" id="KW-0479">Metal-binding</keyword>
<evidence type="ECO:0000256" key="18">
    <source>
        <dbReference type="SAM" id="MobiDB-lite"/>
    </source>
</evidence>
<evidence type="ECO:0000256" key="9">
    <source>
        <dbReference type="ARBA" id="ARBA00022777"/>
    </source>
</evidence>
<dbReference type="InterPro" id="IPR008266">
    <property type="entry name" value="Tyr_kinase_AS"/>
</dbReference>
<name>A0A2R2MQI1_LINAN</name>
<dbReference type="GO" id="GO:0004713">
    <property type="term" value="F:protein tyrosine kinase activity"/>
    <property type="evidence" value="ECO:0007669"/>
    <property type="project" value="UniProtKB-KW"/>
</dbReference>
<dbReference type="PROSITE" id="PS50011">
    <property type="entry name" value="PROTEIN_KINASE_DOM"/>
    <property type="match status" value="1"/>
</dbReference>
<evidence type="ECO:0000313" key="23">
    <source>
        <dbReference type="RefSeq" id="XP_023932506.1"/>
    </source>
</evidence>
<comment type="subcellular location">
    <subcellularLocation>
        <location evidence="2">Cytoplasmic vesicle</location>
        <location evidence="2">Clathrin-coated vesicle</location>
    </subcellularLocation>
</comment>
<dbReference type="Pfam" id="PF07714">
    <property type="entry name" value="PK_Tyr_Ser-Thr"/>
    <property type="match status" value="1"/>
</dbReference>
<dbReference type="SMART" id="SM00219">
    <property type="entry name" value="TyrKc"/>
    <property type="match status" value="1"/>
</dbReference>
<evidence type="ECO:0000256" key="6">
    <source>
        <dbReference type="ARBA" id="ARBA00022679"/>
    </source>
</evidence>
<dbReference type="InterPro" id="IPR036028">
    <property type="entry name" value="SH3-like_dom_sf"/>
</dbReference>
<keyword evidence="3 16" id="KW-0728">SH3 domain</keyword>
<dbReference type="RefSeq" id="XP_023932506.1">
    <property type="nucleotide sequence ID" value="XM_024076738.1"/>
</dbReference>
<dbReference type="Pfam" id="PF09027">
    <property type="entry name" value="GTPase_binding"/>
    <property type="match status" value="1"/>
</dbReference>
<dbReference type="Pfam" id="PF22931">
    <property type="entry name" value="SAM_TNK"/>
    <property type="match status" value="1"/>
</dbReference>
<feature type="domain" description="UBA" evidence="21">
    <location>
        <begin position="1069"/>
        <end position="1114"/>
    </location>
</feature>
<dbReference type="PRINTS" id="PR00109">
    <property type="entry name" value="TYRKINASE"/>
</dbReference>
<dbReference type="CDD" id="cd09539">
    <property type="entry name" value="SAM_TNK-like"/>
    <property type="match status" value="1"/>
</dbReference>
<dbReference type="PANTHER" id="PTHR24418">
    <property type="entry name" value="TYROSINE-PROTEIN KINASE"/>
    <property type="match status" value="1"/>
</dbReference>
<dbReference type="FunCoup" id="A0A2R2MQI1">
    <property type="interactions" value="36"/>
</dbReference>
<feature type="region of interest" description="Disordered" evidence="18">
    <location>
        <begin position="785"/>
        <end position="853"/>
    </location>
</feature>
<dbReference type="GO" id="GO:0005524">
    <property type="term" value="F:ATP binding"/>
    <property type="evidence" value="ECO:0007669"/>
    <property type="project" value="UniProtKB-UniRule"/>
</dbReference>
<evidence type="ECO:0000259" key="20">
    <source>
        <dbReference type="PROSITE" id="PS50011"/>
    </source>
</evidence>
<feature type="domain" description="SH3" evidence="19">
    <location>
        <begin position="376"/>
        <end position="451"/>
    </location>
</feature>
<comment type="similarity">
    <text evidence="15">Belongs to the protein kinase superfamily. Tyr protein kinase family.</text>
</comment>
<keyword evidence="11" id="KW-0460">Magnesium</keyword>
<sequence>MATSTEDSPEWLLDLLKEIQLDQFYVKLRDDLQVTRLSHFAYVKSEDLEKVGMGKPGIRRLFDAVKKKKNASKKGIFQKIIPGSKEKASSISTAISTLTKRSGSQSRPSVSSINSLSDVALTCLINDKDLCLYGKLGDGSFGLVRKGDWTTPSGCKVPVAVKILKNDVLAIPGAFEDFAKEVNAMHSLDHPNLIRLYGVVFTSPLMMVTELAPLGALIDRLRQEGHRYLISSLCDYALQIATGMAYLESKRFIHRDLAARNVLLATSEKVKIGDFGLMRALPSQEDHYVMTEHRKVPFAWCAPESLKCRQFSHASDTWMFGVTLWEMFSYGEEPWLGYNGTQILQKVELGERLLKPDHCSMDFYQLMLQCWSHKPQDRPTFEALKDFICEARPMEMRAMSAYSEEGKLHTEEGDVLTVIEGRAECYYWKGQNKRTHEVGQFPRALVDPQRKMTGQDISQPLKHSFIHTGHADAGGKSWGDPGVIDDVYLRNPMEPPDIMGETEPVQPLQLPDRNKKLFKSGRQFNYNKLENEMRSGDTKPSSKSTKSLPSNSDSSSSGTKVPLKVPQPKKSDSVPKSHTAVGLLIDLSDDSAPASAPQPPPARPPSASAITLLDGLPDTPKYQSLPLPLFDKPSDPFLVNPELKRYALNLGPLPENRPRTHSGGSLKDFRVRSTSAYGTMPSPNSPGSRSDVGIPPSVPSMYSNVPGVAGGFTPKPYTQGVPKGQVAAGFMREDTMRQSMPARFSISDNKGDMTSPGRLYDQVPDESKDKYSNFAAEVAKWEKFGQTDTSTKTSFQPRQHSSWHKDSSVRFSLDGSPPMKMSDHLHLLSDPDSSGGRRLDKNSGGAADVFGPRLYDEVPNESFSKPQDVKPKILSNTHNILSNTPLYGNVGSNLDFEKLSLSSSDNSDVPPTLPPKDYNEELRKANAKRPKIRPISQSGVQLTHTHYFLIPPKGAPPPTAEIKPFSVDGKSKFYTSASSSSPATYQNIEALGIQSNTSCMSWQGMTGFKAVSSGDEVAVATGFSDSASMMGAAQAVSVPRKDQIYEVQSRIRGASFDECHTALCKMHWNVEEAVKYLKVEQLFRLGLATRDRCTQLLKHFKWDLEMTASALLDELQAGEAGSAV</sequence>
<dbReference type="PROSITE" id="PS50002">
    <property type="entry name" value="SH3"/>
    <property type="match status" value="1"/>
</dbReference>
<dbReference type="SUPFAM" id="SSF56112">
    <property type="entry name" value="Protein kinase-like (PK-like)"/>
    <property type="match status" value="1"/>
</dbReference>
<reference evidence="23" key="2">
    <citation type="submission" date="2025-08" db="UniProtKB">
        <authorList>
            <consortium name="RefSeq"/>
        </authorList>
    </citation>
    <scope>IDENTIFICATION</scope>
</reference>
<dbReference type="OrthoDB" id="635774at2759"/>
<dbReference type="Proteomes" id="UP000085678">
    <property type="component" value="Unplaced"/>
</dbReference>
<dbReference type="GO" id="GO:0030136">
    <property type="term" value="C:clathrin-coated vesicle"/>
    <property type="evidence" value="ECO:0007669"/>
    <property type="project" value="UniProtKB-SubCell"/>
</dbReference>
<evidence type="ECO:0000256" key="10">
    <source>
        <dbReference type="ARBA" id="ARBA00022840"/>
    </source>
</evidence>
<dbReference type="Gene3D" id="1.10.510.10">
    <property type="entry name" value="Transferase(Phosphotransferase) domain 1"/>
    <property type="match status" value="1"/>
</dbReference>
<evidence type="ECO:0000256" key="11">
    <source>
        <dbReference type="ARBA" id="ARBA00022842"/>
    </source>
</evidence>
<keyword evidence="13" id="KW-0968">Cytoplasmic vesicle</keyword>
<protein>
    <submittedName>
        <fullName evidence="23">Activated CDC42 kinase 1-like</fullName>
    </submittedName>
</protein>
<dbReference type="GO" id="GO:0004674">
    <property type="term" value="F:protein serine/threonine kinase activity"/>
    <property type="evidence" value="ECO:0007669"/>
    <property type="project" value="UniProtKB-KW"/>
</dbReference>
<dbReference type="InterPro" id="IPR037085">
    <property type="entry name" value="Cdc42-bd-like_dom_sf"/>
</dbReference>
<feature type="compositionally biased region" description="Polar residues" evidence="18">
    <location>
        <begin position="786"/>
        <end position="800"/>
    </location>
</feature>
<feature type="binding site" evidence="17">
    <location>
        <position position="162"/>
    </location>
    <ligand>
        <name>ATP</name>
        <dbReference type="ChEBI" id="CHEBI:30616"/>
    </ligand>
</feature>
<dbReference type="InterPro" id="IPR017441">
    <property type="entry name" value="Protein_kinase_ATP_BS"/>
</dbReference>
<dbReference type="GeneID" id="106164856"/>
<dbReference type="CDD" id="cd14328">
    <property type="entry name" value="UBA_TNK1"/>
    <property type="match status" value="1"/>
</dbReference>
<keyword evidence="8 17" id="KW-0547">Nucleotide-binding</keyword>
<evidence type="ECO:0000256" key="1">
    <source>
        <dbReference type="ARBA" id="ARBA00001946"/>
    </source>
</evidence>
<dbReference type="AlphaFoldDB" id="A0A2R2MQI1"/>
<keyword evidence="22" id="KW-1185">Reference proteome</keyword>
<dbReference type="InterPro" id="IPR015940">
    <property type="entry name" value="UBA"/>
</dbReference>
<dbReference type="Gene3D" id="4.10.680.10">
    <property type="entry name" value="Cdc42-like binding domain"/>
    <property type="match status" value="1"/>
</dbReference>
<evidence type="ECO:0000313" key="22">
    <source>
        <dbReference type="Proteomes" id="UP000085678"/>
    </source>
</evidence>
<feature type="domain" description="Protein kinase" evidence="20">
    <location>
        <begin position="130"/>
        <end position="388"/>
    </location>
</feature>
<organism evidence="22 23">
    <name type="scientific">Lingula anatina</name>
    <name type="common">Brachiopod</name>
    <name type="synonym">Lingula unguis</name>
    <dbReference type="NCBI Taxonomy" id="7574"/>
    <lineage>
        <taxon>Eukaryota</taxon>
        <taxon>Metazoa</taxon>
        <taxon>Spiralia</taxon>
        <taxon>Lophotrochozoa</taxon>
        <taxon>Brachiopoda</taxon>
        <taxon>Linguliformea</taxon>
        <taxon>Lingulata</taxon>
        <taxon>Lingulida</taxon>
        <taxon>Linguloidea</taxon>
        <taxon>Lingulidae</taxon>
        <taxon>Lingula</taxon>
    </lineage>
</organism>
<evidence type="ECO:0000256" key="13">
    <source>
        <dbReference type="ARBA" id="ARBA00023329"/>
    </source>
</evidence>
<evidence type="ECO:0000256" key="16">
    <source>
        <dbReference type="PROSITE-ProRule" id="PRU00192"/>
    </source>
</evidence>
<gene>
    <name evidence="23" type="primary">LOC106164856</name>
</gene>
<evidence type="ECO:0000256" key="17">
    <source>
        <dbReference type="PROSITE-ProRule" id="PRU10141"/>
    </source>
</evidence>
<evidence type="ECO:0000259" key="19">
    <source>
        <dbReference type="PROSITE" id="PS50002"/>
    </source>
</evidence>
<keyword evidence="9" id="KW-0418">Kinase</keyword>
<keyword evidence="4" id="KW-0963">Cytoplasm</keyword>
<keyword evidence="12" id="KW-0829">Tyrosine-protein kinase</keyword>
<dbReference type="InterPro" id="IPR000719">
    <property type="entry name" value="Prot_kinase_dom"/>
</dbReference>
<evidence type="ECO:0000256" key="5">
    <source>
        <dbReference type="ARBA" id="ARBA00022527"/>
    </source>
</evidence>
<dbReference type="InterPro" id="IPR015116">
    <property type="entry name" value="Cdc42-bd-like"/>
</dbReference>
<dbReference type="SMART" id="SM00326">
    <property type="entry name" value="SH3"/>
    <property type="match status" value="1"/>
</dbReference>
<dbReference type="FunFam" id="3.30.200.20:FF:000107">
    <property type="entry name" value="Putative activated CDC42 kinase 1"/>
    <property type="match status" value="1"/>
</dbReference>
<keyword evidence="6" id="KW-0808">Transferase</keyword>
<dbReference type="CDD" id="cd05040">
    <property type="entry name" value="PTKc_Ack_like"/>
    <property type="match status" value="1"/>
</dbReference>
<comment type="cofactor">
    <cofactor evidence="1">
        <name>Mg(2+)</name>
        <dbReference type="ChEBI" id="CHEBI:18420"/>
    </cofactor>
</comment>
<dbReference type="PROSITE" id="PS50030">
    <property type="entry name" value="UBA"/>
    <property type="match status" value="1"/>
</dbReference>
<reference evidence="23" key="1">
    <citation type="journal article" date="2015" name="Nat. Commun.">
        <title>The Lingula genome provides insights into brachiopod evolution and the origin of phosphate biomineralization.</title>
        <authorList>
            <person name="Luo Y.J."/>
            <person name="Takeuchi T."/>
            <person name="Koyanagi R."/>
            <person name="Yamada L."/>
            <person name="Kanda M."/>
            <person name="Khalturina M."/>
            <person name="Fujie M."/>
            <person name="Yamasaki S.I."/>
            <person name="Endo K."/>
            <person name="Satoh N."/>
        </authorList>
    </citation>
    <scope>NUCLEOTIDE SEQUENCE</scope>
</reference>
<feature type="compositionally biased region" description="Low complexity" evidence="18">
    <location>
        <begin position="538"/>
        <end position="560"/>
    </location>
</feature>
<dbReference type="FunFam" id="1.10.510.10:FF:000080">
    <property type="entry name" value="Putative activated CDC42 kinase 1"/>
    <property type="match status" value="1"/>
</dbReference>
<evidence type="ECO:0000256" key="8">
    <source>
        <dbReference type="ARBA" id="ARBA00022741"/>
    </source>
</evidence>
<evidence type="ECO:0000256" key="3">
    <source>
        <dbReference type="ARBA" id="ARBA00022443"/>
    </source>
</evidence>
<feature type="compositionally biased region" description="Basic and acidic residues" evidence="18">
    <location>
        <begin position="821"/>
        <end position="841"/>
    </location>
</feature>
<evidence type="ECO:0000256" key="15">
    <source>
        <dbReference type="ARBA" id="ARBA00060742"/>
    </source>
</evidence>
<feature type="region of interest" description="Disordered" evidence="18">
    <location>
        <begin position="589"/>
        <end position="617"/>
    </location>
</feature>
<evidence type="ECO:0000256" key="4">
    <source>
        <dbReference type="ARBA" id="ARBA00022490"/>
    </source>
</evidence>
<dbReference type="InParanoid" id="A0A2R2MQI1"/>
<dbReference type="InterPro" id="IPR050198">
    <property type="entry name" value="Non-receptor_tyrosine_kinases"/>
</dbReference>
<dbReference type="InterPro" id="IPR001245">
    <property type="entry name" value="Ser-Thr/Tyr_kinase_cat_dom"/>
</dbReference>
<evidence type="ECO:0000259" key="21">
    <source>
        <dbReference type="PROSITE" id="PS50030"/>
    </source>
</evidence>
<feature type="region of interest" description="Disordered" evidence="18">
    <location>
        <begin position="489"/>
        <end position="576"/>
    </location>
</feature>
<dbReference type="InterPro" id="IPR055175">
    <property type="entry name" value="ACK/TNK-like_SAM"/>
</dbReference>
<keyword evidence="5" id="KW-0723">Serine/threonine-protein kinase</keyword>
<dbReference type="PROSITE" id="PS00109">
    <property type="entry name" value="PROTEIN_KINASE_TYR"/>
    <property type="match status" value="1"/>
</dbReference>
<dbReference type="STRING" id="7574.A0A2R2MQI1"/>
<accession>A0A2R2MQI1</accession>
<keyword evidence="10 17" id="KW-0067">ATP-binding</keyword>
<dbReference type="GO" id="GO:0046872">
    <property type="term" value="F:metal ion binding"/>
    <property type="evidence" value="ECO:0007669"/>
    <property type="project" value="UniProtKB-KW"/>
</dbReference>
<evidence type="ECO:0000256" key="2">
    <source>
        <dbReference type="ARBA" id="ARBA00004132"/>
    </source>
</evidence>
<evidence type="ECO:0000256" key="7">
    <source>
        <dbReference type="ARBA" id="ARBA00022723"/>
    </source>
</evidence>
<dbReference type="InterPro" id="IPR049587">
    <property type="entry name" value="TNK-like_SAM"/>
</dbReference>
<comment type="catalytic activity">
    <reaction evidence="14">
        <text>L-threonyl-[protein] + ATP = O-phospho-L-threonyl-[protein] + ADP + H(+)</text>
        <dbReference type="Rhea" id="RHEA:46608"/>
        <dbReference type="Rhea" id="RHEA-COMP:11060"/>
        <dbReference type="Rhea" id="RHEA-COMP:11605"/>
        <dbReference type="ChEBI" id="CHEBI:15378"/>
        <dbReference type="ChEBI" id="CHEBI:30013"/>
        <dbReference type="ChEBI" id="CHEBI:30616"/>
        <dbReference type="ChEBI" id="CHEBI:61977"/>
        <dbReference type="ChEBI" id="CHEBI:456216"/>
        <dbReference type="EC" id="2.7.11.1"/>
    </reaction>
</comment>
<evidence type="ECO:0000256" key="12">
    <source>
        <dbReference type="ARBA" id="ARBA00023137"/>
    </source>
</evidence>
<dbReference type="InterPro" id="IPR011009">
    <property type="entry name" value="Kinase-like_dom_sf"/>
</dbReference>
<dbReference type="InterPro" id="IPR001452">
    <property type="entry name" value="SH3_domain"/>
</dbReference>
<evidence type="ECO:0000256" key="14">
    <source>
        <dbReference type="ARBA" id="ARBA00047899"/>
    </source>
</evidence>
<dbReference type="PROSITE" id="PS00107">
    <property type="entry name" value="PROTEIN_KINASE_ATP"/>
    <property type="match status" value="1"/>
</dbReference>
<dbReference type="KEGG" id="lak:106164856"/>
<dbReference type="SUPFAM" id="SSF50044">
    <property type="entry name" value="SH3-domain"/>
    <property type="match status" value="1"/>
</dbReference>
<proteinExistence type="inferred from homology"/>
<dbReference type="InterPro" id="IPR020635">
    <property type="entry name" value="Tyr_kinase_cat_dom"/>
</dbReference>
<dbReference type="Gene3D" id="3.30.200.20">
    <property type="entry name" value="Phosphorylase Kinase, domain 1"/>
    <property type="match status" value="1"/>
</dbReference>